<reference evidence="1 2" key="1">
    <citation type="journal article" date="2009" name="Science">
        <title>Genome sequence, comparative analysis, and population genetics of the domestic horse.</title>
        <authorList>
            <consortium name="Broad Institute Genome Sequencing Platform"/>
            <consortium name="Broad Institute Whole Genome Assembly Team"/>
            <person name="Wade C.M."/>
            <person name="Giulotto E."/>
            <person name="Sigurdsson S."/>
            <person name="Zoli M."/>
            <person name="Gnerre S."/>
            <person name="Imsland F."/>
            <person name="Lear T.L."/>
            <person name="Adelson D.L."/>
            <person name="Bailey E."/>
            <person name="Bellone R.R."/>
            <person name="Bloecker H."/>
            <person name="Distl O."/>
            <person name="Edgar R.C."/>
            <person name="Garber M."/>
            <person name="Leeb T."/>
            <person name="Mauceli E."/>
            <person name="MacLeod J.N."/>
            <person name="Penedo M.C.T."/>
            <person name="Raison J.M."/>
            <person name="Sharpe T."/>
            <person name="Vogel J."/>
            <person name="Andersson L."/>
            <person name="Antczak D.F."/>
            <person name="Biagi T."/>
            <person name="Binns M.M."/>
            <person name="Chowdhary B.P."/>
            <person name="Coleman S.J."/>
            <person name="Della Valle G."/>
            <person name="Fryc S."/>
            <person name="Guerin G."/>
            <person name="Hasegawa T."/>
            <person name="Hill E.W."/>
            <person name="Jurka J."/>
            <person name="Kiialainen A."/>
            <person name="Lindgren G."/>
            <person name="Liu J."/>
            <person name="Magnani E."/>
            <person name="Mickelson J.R."/>
            <person name="Murray J."/>
            <person name="Nergadze S.G."/>
            <person name="Onofrio R."/>
            <person name="Pedroni S."/>
            <person name="Piras M.F."/>
            <person name="Raudsepp T."/>
            <person name="Rocchi M."/>
            <person name="Roeed K.H."/>
            <person name="Ryder O.A."/>
            <person name="Searle S."/>
            <person name="Skow L."/>
            <person name="Swinburne J.E."/>
            <person name="Syvaenen A.C."/>
            <person name="Tozaki T."/>
            <person name="Valberg S.J."/>
            <person name="Vaudin M."/>
            <person name="White J.R."/>
            <person name="Zody M.C."/>
            <person name="Lander E.S."/>
            <person name="Lindblad-Toh K."/>
        </authorList>
    </citation>
    <scope>NUCLEOTIDE SEQUENCE [LARGE SCALE GENOMIC DNA]</scope>
    <source>
        <strain evidence="1 2">Thoroughbred</strain>
    </source>
</reference>
<dbReference type="Ensembl" id="ENSECAT00000108618.1">
    <property type="protein sequence ID" value="ENSECAP00000075935.1"/>
    <property type="gene ID" value="ENSECAG00000047777.1"/>
</dbReference>
<dbReference type="Ensembl" id="ENSECAT00000085825.1">
    <property type="protein sequence ID" value="ENSECAP00000081288.1"/>
    <property type="gene ID" value="ENSECAG00000047777.1"/>
</dbReference>
<evidence type="ECO:0000313" key="1">
    <source>
        <dbReference type="Ensembl" id="ENSECAP00000075935.1"/>
    </source>
</evidence>
<dbReference type="GeneTree" id="ENSGT01150000286946"/>
<protein>
    <submittedName>
        <fullName evidence="1">Uncharacterized protein</fullName>
    </submittedName>
</protein>
<accession>A0A9L0SM44</accession>
<organism evidence="1 2">
    <name type="scientific">Equus caballus</name>
    <name type="common">Horse</name>
    <dbReference type="NCBI Taxonomy" id="9796"/>
    <lineage>
        <taxon>Eukaryota</taxon>
        <taxon>Metazoa</taxon>
        <taxon>Chordata</taxon>
        <taxon>Craniata</taxon>
        <taxon>Vertebrata</taxon>
        <taxon>Euteleostomi</taxon>
        <taxon>Mammalia</taxon>
        <taxon>Eutheria</taxon>
        <taxon>Laurasiatheria</taxon>
        <taxon>Perissodactyla</taxon>
        <taxon>Equidae</taxon>
        <taxon>Equus</taxon>
    </lineage>
</organism>
<dbReference type="Proteomes" id="UP000002281">
    <property type="component" value="Chromosome 23"/>
</dbReference>
<name>A0A9L0SM44_HORSE</name>
<evidence type="ECO:0000313" key="2">
    <source>
        <dbReference type="Proteomes" id="UP000002281"/>
    </source>
</evidence>
<dbReference type="Ensembl" id="ENSECAT00000094987.1">
    <property type="protein sequence ID" value="ENSECAP00000084384.1"/>
    <property type="gene ID" value="ENSECAG00000047777.1"/>
</dbReference>
<reference evidence="1" key="2">
    <citation type="submission" date="2025-05" db="UniProtKB">
        <authorList>
            <consortium name="Ensembl"/>
        </authorList>
    </citation>
    <scope>IDENTIFICATION</scope>
    <source>
        <strain evidence="1">Thoroughbred</strain>
    </source>
</reference>
<sequence length="134" mass="15915">MASRYMKRYSTPLIIREKQIKITMRYHLTTIRKAMIKKTRDNKCWRGCGEKGNLCTADENVNWCSHYRNSMEVPKNRTTVRSSNSTSVYTPKENESRISKKICTPVFIAALFTIAKTWKQRKIPSMEEWIKKMW</sequence>
<proteinExistence type="predicted"/>
<dbReference type="AlphaFoldDB" id="A0A9L0SM44"/>
<keyword evidence="2" id="KW-1185">Reference proteome</keyword>